<organism evidence="4 5">
    <name type="scientific">Paenibacillus terrae</name>
    <dbReference type="NCBI Taxonomy" id="159743"/>
    <lineage>
        <taxon>Bacteria</taxon>
        <taxon>Bacillati</taxon>
        <taxon>Bacillota</taxon>
        <taxon>Bacilli</taxon>
        <taxon>Bacillales</taxon>
        <taxon>Paenibacillaceae</taxon>
        <taxon>Paenibacillus</taxon>
    </lineage>
</organism>
<dbReference type="Pfam" id="PF01522">
    <property type="entry name" value="Polysacc_deac_1"/>
    <property type="match status" value="1"/>
</dbReference>
<sequence length="332" mass="38121">MKHVIFKRTMLIMSMLAILGILVYEARTIYHPPLVKGTHRTRTANADRLVRHLFSLTPTPDKVYYQNKVIVLMYHEVTKTPPDPGALKLSNFTKQLDEMKANGFHWITMKEYTDFILHKAKVPDNAVLMTFDDGYESFYTDTFPVLKKYRVPATNFLITSTISNPKHIGIKKLTWEQIQHMHAEGVDFYNHTNDQHAYGYTNVARTKEKPLLMGPVYSKKLGRMETEDEFKQRVYNDLDTADKKLFKYLHNDRNVLAFPYGGYTKETLEICRALGIDVTFTVKRGINSPGQTNGYRVNAGGIHNIPEVLVQYMKEGAPERPLPFAQGPNKAS</sequence>
<dbReference type="PATRIC" id="fig|159743.3.peg.5356"/>
<gene>
    <name evidence="4" type="ORF">QD47_24135</name>
</gene>
<protein>
    <submittedName>
        <fullName evidence="4">Xylanase deacetylase</fullName>
    </submittedName>
</protein>
<dbReference type="SUPFAM" id="SSF88713">
    <property type="entry name" value="Glycoside hydrolase/deacetylase"/>
    <property type="match status" value="1"/>
</dbReference>
<dbReference type="OrthoDB" id="9778320at2"/>
<accession>A0A0D7WVI7</accession>
<dbReference type="GO" id="GO:0016798">
    <property type="term" value="F:hydrolase activity, acting on glycosyl bonds"/>
    <property type="evidence" value="ECO:0007669"/>
    <property type="project" value="UniProtKB-KW"/>
</dbReference>
<dbReference type="AlphaFoldDB" id="A0A0D7WVI7"/>
<dbReference type="GO" id="GO:0045493">
    <property type="term" value="P:xylan catabolic process"/>
    <property type="evidence" value="ECO:0007669"/>
    <property type="project" value="UniProtKB-KW"/>
</dbReference>
<comment type="subcellular location">
    <subcellularLocation>
        <location evidence="1">Secreted</location>
    </subcellularLocation>
</comment>
<dbReference type="PANTHER" id="PTHR34216:SF3">
    <property type="entry name" value="POLY-BETA-1,6-N-ACETYL-D-GLUCOSAMINE N-DEACETYLASE"/>
    <property type="match status" value="1"/>
</dbReference>
<evidence type="ECO:0000313" key="4">
    <source>
        <dbReference type="EMBL" id="KJD43185.1"/>
    </source>
</evidence>
<keyword evidence="2" id="KW-0732">Signal</keyword>
<dbReference type="Proteomes" id="UP000032534">
    <property type="component" value="Unassembled WGS sequence"/>
</dbReference>
<keyword evidence="4" id="KW-0326">Glycosidase</keyword>
<dbReference type="GO" id="GO:0016810">
    <property type="term" value="F:hydrolase activity, acting on carbon-nitrogen (but not peptide) bonds"/>
    <property type="evidence" value="ECO:0007669"/>
    <property type="project" value="InterPro"/>
</dbReference>
<evidence type="ECO:0000256" key="2">
    <source>
        <dbReference type="ARBA" id="ARBA00022729"/>
    </source>
</evidence>
<keyword evidence="5" id="KW-1185">Reference proteome</keyword>
<proteinExistence type="predicted"/>
<dbReference type="InterPro" id="IPR002509">
    <property type="entry name" value="NODB_dom"/>
</dbReference>
<dbReference type="GO" id="GO:0005576">
    <property type="term" value="C:extracellular region"/>
    <property type="evidence" value="ECO:0007669"/>
    <property type="project" value="UniProtKB-SubCell"/>
</dbReference>
<dbReference type="InterPro" id="IPR011330">
    <property type="entry name" value="Glyco_hydro/deAcase_b/a-brl"/>
</dbReference>
<evidence type="ECO:0000313" key="5">
    <source>
        <dbReference type="Proteomes" id="UP000032534"/>
    </source>
</evidence>
<keyword evidence="4" id="KW-0858">Xylan degradation</keyword>
<keyword evidence="4" id="KW-0378">Hydrolase</keyword>
<reference evidence="4 5" key="1">
    <citation type="submission" date="2014-11" db="EMBL/GenBank/DDBJ databases">
        <title>Draft Genome Sequences of Paenibacillus polymyxa NRRL B-30509 and Paenibacillus terrae NRRL B-30644, Strains from a Poultry Environment that Produce Tridecaptin A and Paenicidins.</title>
        <authorList>
            <person name="van Belkum M.J."/>
            <person name="Lohans C.T."/>
            <person name="Vederas J.C."/>
        </authorList>
    </citation>
    <scope>NUCLEOTIDE SEQUENCE [LARGE SCALE GENOMIC DNA]</scope>
    <source>
        <strain evidence="4 5">NRRL B-30644</strain>
    </source>
</reference>
<feature type="domain" description="NodB homology" evidence="3">
    <location>
        <begin position="125"/>
        <end position="332"/>
    </location>
</feature>
<evidence type="ECO:0000259" key="3">
    <source>
        <dbReference type="PROSITE" id="PS51677"/>
    </source>
</evidence>
<evidence type="ECO:0000256" key="1">
    <source>
        <dbReference type="ARBA" id="ARBA00004613"/>
    </source>
</evidence>
<dbReference type="Gene3D" id="3.20.20.370">
    <property type="entry name" value="Glycoside hydrolase/deacetylase"/>
    <property type="match status" value="1"/>
</dbReference>
<dbReference type="EMBL" id="JTHP01000065">
    <property type="protein sequence ID" value="KJD43185.1"/>
    <property type="molecule type" value="Genomic_DNA"/>
</dbReference>
<dbReference type="InterPro" id="IPR051398">
    <property type="entry name" value="Polysacch_Deacetylase"/>
</dbReference>
<dbReference type="RefSeq" id="WP_044648512.1">
    <property type="nucleotide sequence ID" value="NZ_JTHP01000065.1"/>
</dbReference>
<comment type="caution">
    <text evidence="4">The sequence shown here is derived from an EMBL/GenBank/DDBJ whole genome shotgun (WGS) entry which is preliminary data.</text>
</comment>
<keyword evidence="4" id="KW-0624">Polysaccharide degradation</keyword>
<dbReference type="PANTHER" id="PTHR34216">
    <property type="match status" value="1"/>
</dbReference>
<name>A0A0D7WVI7_9BACL</name>
<keyword evidence="4" id="KW-0119">Carbohydrate metabolism</keyword>
<dbReference type="PROSITE" id="PS51677">
    <property type="entry name" value="NODB"/>
    <property type="match status" value="1"/>
</dbReference>